<gene>
    <name evidence="1" type="ORF">DPMN_064925</name>
</gene>
<evidence type="ECO:0000313" key="1">
    <source>
        <dbReference type="EMBL" id="KAH3721977.1"/>
    </source>
</evidence>
<dbReference type="Proteomes" id="UP000828390">
    <property type="component" value="Unassembled WGS sequence"/>
</dbReference>
<dbReference type="AlphaFoldDB" id="A0A9D4CD45"/>
<organism evidence="1 2">
    <name type="scientific">Dreissena polymorpha</name>
    <name type="common">Zebra mussel</name>
    <name type="synonym">Mytilus polymorpha</name>
    <dbReference type="NCBI Taxonomy" id="45954"/>
    <lineage>
        <taxon>Eukaryota</taxon>
        <taxon>Metazoa</taxon>
        <taxon>Spiralia</taxon>
        <taxon>Lophotrochozoa</taxon>
        <taxon>Mollusca</taxon>
        <taxon>Bivalvia</taxon>
        <taxon>Autobranchia</taxon>
        <taxon>Heteroconchia</taxon>
        <taxon>Euheterodonta</taxon>
        <taxon>Imparidentia</taxon>
        <taxon>Neoheterodontei</taxon>
        <taxon>Myida</taxon>
        <taxon>Dreissenoidea</taxon>
        <taxon>Dreissenidae</taxon>
        <taxon>Dreissena</taxon>
    </lineage>
</organism>
<name>A0A9D4CD45_DREPO</name>
<proteinExistence type="predicted"/>
<accession>A0A9D4CD45</accession>
<sequence length="69" mass="7672">MLISGPLPTYLTATALSRSCSASSSSFLSFRMFPWLHCLPDSYSPLQKLFCFIQLIPVLKNVSMVTLLT</sequence>
<keyword evidence="2" id="KW-1185">Reference proteome</keyword>
<evidence type="ECO:0000313" key="2">
    <source>
        <dbReference type="Proteomes" id="UP000828390"/>
    </source>
</evidence>
<comment type="caution">
    <text evidence="1">The sequence shown here is derived from an EMBL/GenBank/DDBJ whole genome shotgun (WGS) entry which is preliminary data.</text>
</comment>
<reference evidence="1" key="1">
    <citation type="journal article" date="2019" name="bioRxiv">
        <title>The Genome of the Zebra Mussel, Dreissena polymorpha: A Resource for Invasive Species Research.</title>
        <authorList>
            <person name="McCartney M.A."/>
            <person name="Auch B."/>
            <person name="Kono T."/>
            <person name="Mallez S."/>
            <person name="Zhang Y."/>
            <person name="Obille A."/>
            <person name="Becker A."/>
            <person name="Abrahante J.E."/>
            <person name="Garbe J."/>
            <person name="Badalamenti J.P."/>
            <person name="Herman A."/>
            <person name="Mangelson H."/>
            <person name="Liachko I."/>
            <person name="Sullivan S."/>
            <person name="Sone E.D."/>
            <person name="Koren S."/>
            <person name="Silverstein K.A.T."/>
            <person name="Beckman K.B."/>
            <person name="Gohl D.M."/>
        </authorList>
    </citation>
    <scope>NUCLEOTIDE SEQUENCE</scope>
    <source>
        <strain evidence="1">Duluth1</strain>
        <tissue evidence="1">Whole animal</tissue>
    </source>
</reference>
<dbReference type="EMBL" id="JAIWYP010000013">
    <property type="protein sequence ID" value="KAH3721977.1"/>
    <property type="molecule type" value="Genomic_DNA"/>
</dbReference>
<protein>
    <submittedName>
        <fullName evidence="1">Uncharacterized protein</fullName>
    </submittedName>
</protein>
<reference evidence="1" key="2">
    <citation type="submission" date="2020-11" db="EMBL/GenBank/DDBJ databases">
        <authorList>
            <person name="McCartney M.A."/>
            <person name="Auch B."/>
            <person name="Kono T."/>
            <person name="Mallez S."/>
            <person name="Becker A."/>
            <person name="Gohl D.M."/>
            <person name="Silverstein K.A.T."/>
            <person name="Koren S."/>
            <person name="Bechman K.B."/>
            <person name="Herman A."/>
            <person name="Abrahante J.E."/>
            <person name="Garbe J."/>
        </authorList>
    </citation>
    <scope>NUCLEOTIDE SEQUENCE</scope>
    <source>
        <strain evidence="1">Duluth1</strain>
        <tissue evidence="1">Whole animal</tissue>
    </source>
</reference>